<protein>
    <submittedName>
        <fullName evidence="1">Uncharacterized protein</fullName>
    </submittedName>
</protein>
<reference evidence="1 2" key="1">
    <citation type="journal article" date="2014" name="Int. J. Syst. Evol. Microbiol.">
        <title>Methanobacterium paludis sp. nov. and a novel strain of Methanobacterium lacus isolated from northern peatlands.</title>
        <authorList>
            <person name="Cadillo-Quiroz H."/>
            <person name="Brauer S.L."/>
            <person name="Goodson N."/>
            <person name="Yavitt J.B."/>
            <person name="Zinder S.H."/>
        </authorList>
    </citation>
    <scope>NUCLEOTIDE SEQUENCE [LARGE SCALE GENOMIC DNA]</scope>
    <source>
        <strain evidence="2">DSM 25820 / JCM 18151 / SWAN1</strain>
    </source>
</reference>
<dbReference type="STRING" id="868131.MSWAN_1659"/>
<sequence length="53" mass="6152">MTVICKECNEEMEFREKYGGKNKKVYRCLSCGNLVFEDTMEKKVGKTIIIKGE</sequence>
<dbReference type="AlphaFoldDB" id="F6D2U1"/>
<dbReference type="Proteomes" id="UP000009231">
    <property type="component" value="Chromosome"/>
</dbReference>
<dbReference type="RefSeq" id="WP_013826169.1">
    <property type="nucleotide sequence ID" value="NC_015574.1"/>
</dbReference>
<name>F6D2U1_METPW</name>
<dbReference type="KEGG" id="mew:MSWAN_1659"/>
<keyword evidence="2" id="KW-1185">Reference proteome</keyword>
<accession>F6D2U1</accession>
<proteinExistence type="predicted"/>
<evidence type="ECO:0000313" key="2">
    <source>
        <dbReference type="Proteomes" id="UP000009231"/>
    </source>
</evidence>
<dbReference type="EMBL" id="CP002772">
    <property type="protein sequence ID" value="AEG18670.1"/>
    <property type="molecule type" value="Genomic_DNA"/>
</dbReference>
<dbReference type="HOGENOM" id="CLU_3057172_0_0_2"/>
<evidence type="ECO:0000313" key="1">
    <source>
        <dbReference type="EMBL" id="AEG18670.1"/>
    </source>
</evidence>
<dbReference type="GeneID" id="42441940"/>
<gene>
    <name evidence="1" type="ordered locus">MSWAN_1659</name>
</gene>
<organism evidence="1 2">
    <name type="scientific">Methanobacterium paludis (strain DSM 25820 / JCM 18151 / SWAN1)</name>
    <dbReference type="NCBI Taxonomy" id="868131"/>
    <lineage>
        <taxon>Archaea</taxon>
        <taxon>Methanobacteriati</taxon>
        <taxon>Methanobacteriota</taxon>
        <taxon>Methanomada group</taxon>
        <taxon>Methanobacteria</taxon>
        <taxon>Methanobacteriales</taxon>
        <taxon>Methanobacteriaceae</taxon>
        <taxon>Methanobacterium</taxon>
    </lineage>
</organism>